<feature type="transmembrane region" description="Helical" evidence="1">
    <location>
        <begin position="33"/>
        <end position="51"/>
    </location>
</feature>
<reference evidence="3 4" key="1">
    <citation type="submission" date="2020-07" db="EMBL/GenBank/DDBJ databases">
        <title>Sequencing the genomes of 1000 actinobacteria strains.</title>
        <authorList>
            <person name="Klenk H.-P."/>
        </authorList>
    </citation>
    <scope>NUCLEOTIDE SEQUENCE [LARGE SCALE GENOMIC DNA]</scope>
    <source>
        <strain evidence="3 4">DSM 15131</strain>
    </source>
</reference>
<feature type="domain" description="Linalool dehydratase/isomerase" evidence="2">
    <location>
        <begin position="221"/>
        <end position="522"/>
    </location>
</feature>
<feature type="transmembrane region" description="Helical" evidence="1">
    <location>
        <begin position="99"/>
        <end position="116"/>
    </location>
</feature>
<name>A0A7Z0CNU4_9ACTN</name>
<dbReference type="Proteomes" id="UP000562045">
    <property type="component" value="Unassembled WGS sequence"/>
</dbReference>
<feature type="transmembrane region" description="Helical" evidence="1">
    <location>
        <begin position="71"/>
        <end position="92"/>
    </location>
</feature>
<dbReference type="AlphaFoldDB" id="A0A7Z0CNU4"/>
<accession>A0A7Z0CNU4</accession>
<keyword evidence="1" id="KW-0472">Membrane</keyword>
<dbReference type="RefSeq" id="WP_179648878.1">
    <property type="nucleotide sequence ID" value="NZ_JACBZM010000001.1"/>
</dbReference>
<dbReference type="EMBL" id="JACBZM010000001">
    <property type="protein sequence ID" value="NYI45182.1"/>
    <property type="molecule type" value="Genomic_DNA"/>
</dbReference>
<keyword evidence="1" id="KW-1133">Transmembrane helix</keyword>
<feature type="transmembrane region" description="Helical" evidence="1">
    <location>
        <begin position="128"/>
        <end position="146"/>
    </location>
</feature>
<evidence type="ECO:0000313" key="4">
    <source>
        <dbReference type="Proteomes" id="UP000562045"/>
    </source>
</evidence>
<protein>
    <recommendedName>
        <fullName evidence="2">Linalool dehydratase/isomerase domain-containing protein</fullName>
    </recommendedName>
</protein>
<dbReference type="Pfam" id="PF18566">
    <property type="entry name" value="Ldi"/>
    <property type="match status" value="1"/>
</dbReference>
<proteinExistence type="predicted"/>
<dbReference type="InterPro" id="IPR041411">
    <property type="entry name" value="Ldi"/>
</dbReference>
<keyword evidence="1" id="KW-0812">Transmembrane</keyword>
<gene>
    <name evidence="3" type="ORF">BJ993_002262</name>
</gene>
<evidence type="ECO:0000259" key="2">
    <source>
        <dbReference type="Pfam" id="PF18566"/>
    </source>
</evidence>
<comment type="caution">
    <text evidence="3">The sequence shown here is derived from an EMBL/GenBank/DDBJ whole genome shotgun (WGS) entry which is preliminary data.</text>
</comment>
<sequence>MTTTAAPTGTTVLLPQDLPLLPRATRRAMLRSVTGYAVLWLAALLPLLLGLDARWQVAGLGLALPGGGLLATGHVVGGLLVLAGLLVAVFVWWAAGPTVLPPLAWVAGAVLPAVLLDRPEVSDGGATAVLVVVPALLVGSLAVHALRHRAQARRGAAINERLRRVSFTISGPPDIATGVPVVEHTDTDLRRLRAALDIGLQPVDGLAGFTRLDQFREGALRYQINAVGYGLAMAQFTRTPAFRGYLAEAQRNLVEKVLDRRIWGYWALENAWGNLRRDKDPVPLGGNVMLTGFHGLQVGMYSVLNDDRYRQPGALTFRWDRDTAFAHDLKGMAANVRENVRRSDFSLYPCEPNWIYTICNTFGLNTVLVDEQLEASHEADDVRARLRRAYEEEFLRPDGRIVGVRSSHLGLSWNFWSSPSVQLATTYWMHPGMPDLAHRTWWLIRDGWLQVEDGRVRTPRGLVSRLDPGNYQIRSDTFSLAVTTMAAREIGDEETALAAERTLAERERLEVENGAERFADASGLANSYLNLGRFGRHDGLRDLVAFGPPAAWRDGPVLDEAAYPDVLVARAVSDGAALDLVLVPGAGPVRTTLRLAQLRPGASYDVEGAARDRLVADAAGRAELELDLGGRTAVRVRPST</sequence>
<evidence type="ECO:0000256" key="1">
    <source>
        <dbReference type="SAM" id="Phobius"/>
    </source>
</evidence>
<organism evidence="3 4">
    <name type="scientific">Nocardioides aromaticivorans</name>
    <dbReference type="NCBI Taxonomy" id="200618"/>
    <lineage>
        <taxon>Bacteria</taxon>
        <taxon>Bacillati</taxon>
        <taxon>Actinomycetota</taxon>
        <taxon>Actinomycetes</taxon>
        <taxon>Propionibacteriales</taxon>
        <taxon>Nocardioidaceae</taxon>
        <taxon>Nocardioides</taxon>
    </lineage>
</organism>
<evidence type="ECO:0000313" key="3">
    <source>
        <dbReference type="EMBL" id="NYI45182.1"/>
    </source>
</evidence>